<gene>
    <name evidence="1" type="ORF">BS101_00310</name>
</gene>
<accession>A0A1L5F2T3</accession>
<dbReference type="EMBL" id="CP018335">
    <property type="protein sequence ID" value="APM37315.1"/>
    <property type="molecule type" value="Genomic_DNA"/>
</dbReference>
<dbReference type="Proteomes" id="UP000184604">
    <property type="component" value="Chromosome"/>
</dbReference>
<dbReference type="OrthoDB" id="9984302at2"/>
<sequence>MDKNEMLKILLDKLESMTDDEVIKHYEEDGIRVTNYAPGSIGKVCLYDYDLDDDAREPIFCGCITNSETVNEKFSGAVSQSGNMLFFETIKSTELNKLLELESYDVYYIYNKEEDAA</sequence>
<reference evidence="1 2" key="1">
    <citation type="submission" date="2016-12" db="EMBL/GenBank/DDBJ databases">
        <title>Complete genome sequence of Clostridium kluyveri JZZ isolated from the pit mud of a Chinese flavor liquor-making factory.</title>
        <authorList>
            <person name="Wang Y."/>
        </authorList>
    </citation>
    <scope>NUCLEOTIDE SEQUENCE [LARGE SCALE GENOMIC DNA]</scope>
    <source>
        <strain evidence="1 2">JZZ</strain>
    </source>
</reference>
<proteinExistence type="predicted"/>
<protein>
    <submittedName>
        <fullName evidence="1">Uncharacterized protein</fullName>
    </submittedName>
</protein>
<dbReference type="AlphaFoldDB" id="A0A1L5F2T3"/>
<evidence type="ECO:0000313" key="2">
    <source>
        <dbReference type="Proteomes" id="UP000184604"/>
    </source>
</evidence>
<name>A0A1L5F2T3_CLOKL</name>
<evidence type="ECO:0000313" key="1">
    <source>
        <dbReference type="EMBL" id="APM37315.1"/>
    </source>
</evidence>
<dbReference type="RefSeq" id="WP_073537035.1">
    <property type="nucleotide sequence ID" value="NZ_CP018335.1"/>
</dbReference>
<organism evidence="1 2">
    <name type="scientific">Clostridium kluyveri</name>
    <dbReference type="NCBI Taxonomy" id="1534"/>
    <lineage>
        <taxon>Bacteria</taxon>
        <taxon>Bacillati</taxon>
        <taxon>Bacillota</taxon>
        <taxon>Clostridia</taxon>
        <taxon>Eubacteriales</taxon>
        <taxon>Clostridiaceae</taxon>
        <taxon>Clostridium</taxon>
    </lineage>
</organism>